<reference evidence="10 11" key="1">
    <citation type="submission" date="2023-07" db="EMBL/GenBank/DDBJ databases">
        <title>Genomic Encyclopedia of Type Strains, Phase IV (KMG-IV): sequencing the most valuable type-strain genomes for metagenomic binning, comparative biology and taxonomic classification.</title>
        <authorList>
            <person name="Goeker M."/>
        </authorList>
    </citation>
    <scope>NUCLEOTIDE SEQUENCE [LARGE SCALE GENOMIC DNA]</scope>
    <source>
        <strain evidence="10 11">DSM 11549</strain>
    </source>
</reference>
<evidence type="ECO:0000313" key="11">
    <source>
        <dbReference type="Proteomes" id="UP001230253"/>
    </source>
</evidence>
<dbReference type="Proteomes" id="UP001230253">
    <property type="component" value="Unassembled WGS sequence"/>
</dbReference>
<gene>
    <name evidence="10" type="ORF">J2R99_002558</name>
</gene>
<evidence type="ECO:0000256" key="7">
    <source>
        <dbReference type="ARBA" id="ARBA00023136"/>
    </source>
</evidence>
<dbReference type="SUPFAM" id="SSF144091">
    <property type="entry name" value="Rhomboid-like"/>
    <property type="match status" value="1"/>
</dbReference>
<dbReference type="RefSeq" id="WP_307154837.1">
    <property type="nucleotide sequence ID" value="NZ_JAUSUK010000002.1"/>
</dbReference>
<evidence type="ECO:0000256" key="4">
    <source>
        <dbReference type="ARBA" id="ARBA00022692"/>
    </source>
</evidence>
<keyword evidence="4 8" id="KW-0812">Transmembrane</keyword>
<comment type="subcellular location">
    <subcellularLocation>
        <location evidence="1">Membrane</location>
        <topology evidence="1">Multi-pass membrane protein</topology>
    </subcellularLocation>
</comment>
<dbReference type="GO" id="GO:0006508">
    <property type="term" value="P:proteolysis"/>
    <property type="evidence" value="ECO:0007669"/>
    <property type="project" value="UniProtKB-KW"/>
</dbReference>
<keyword evidence="7 8" id="KW-0472">Membrane</keyword>
<keyword evidence="3 10" id="KW-0645">Protease</keyword>
<accession>A0ABU0C892</accession>
<name>A0ABU0C892_9BRAD</name>
<dbReference type="InterPro" id="IPR023826">
    <property type="entry name" value="Rhom-like_SP_proteobac"/>
</dbReference>
<dbReference type="InterPro" id="IPR022764">
    <property type="entry name" value="Peptidase_S54_rhomboid_dom"/>
</dbReference>
<comment type="similarity">
    <text evidence="2">Belongs to the peptidase S54 family.</text>
</comment>
<feature type="domain" description="Peptidase S54 rhomboid" evidence="9">
    <location>
        <begin position="49"/>
        <end position="190"/>
    </location>
</feature>
<evidence type="ECO:0000256" key="5">
    <source>
        <dbReference type="ARBA" id="ARBA00022801"/>
    </source>
</evidence>
<dbReference type="NCBIfam" id="TIGR03902">
    <property type="entry name" value="rhom_GG_sort"/>
    <property type="match status" value="1"/>
</dbReference>
<dbReference type="Gene3D" id="1.20.1540.10">
    <property type="entry name" value="Rhomboid-like"/>
    <property type="match status" value="1"/>
</dbReference>
<protein>
    <submittedName>
        <fullName evidence="10">Rhomboid family GlyGly-CTERM serine protease</fullName>
    </submittedName>
</protein>
<feature type="transmembrane region" description="Helical" evidence="8">
    <location>
        <begin position="118"/>
        <end position="137"/>
    </location>
</feature>
<keyword evidence="5" id="KW-0378">Hydrolase</keyword>
<evidence type="ECO:0000256" key="3">
    <source>
        <dbReference type="ARBA" id="ARBA00022670"/>
    </source>
</evidence>
<dbReference type="PANTHER" id="PTHR43066:SF1">
    <property type="entry name" value="RHOMBOID PROTEIN 2"/>
    <property type="match status" value="1"/>
</dbReference>
<dbReference type="PANTHER" id="PTHR43066">
    <property type="entry name" value="RHOMBOID-RELATED PROTEIN"/>
    <property type="match status" value="1"/>
</dbReference>
<dbReference type="GO" id="GO:0008233">
    <property type="term" value="F:peptidase activity"/>
    <property type="evidence" value="ECO:0007669"/>
    <property type="project" value="UniProtKB-KW"/>
</dbReference>
<evidence type="ECO:0000256" key="6">
    <source>
        <dbReference type="ARBA" id="ARBA00022989"/>
    </source>
</evidence>
<feature type="transmembrane region" description="Helical" evidence="8">
    <location>
        <begin position="67"/>
        <end position="83"/>
    </location>
</feature>
<feature type="transmembrane region" description="Helical" evidence="8">
    <location>
        <begin position="92"/>
        <end position="112"/>
    </location>
</feature>
<organism evidence="10 11">
    <name type="scientific">Rhodopseudomonas julia</name>
    <dbReference type="NCBI Taxonomy" id="200617"/>
    <lineage>
        <taxon>Bacteria</taxon>
        <taxon>Pseudomonadati</taxon>
        <taxon>Pseudomonadota</taxon>
        <taxon>Alphaproteobacteria</taxon>
        <taxon>Hyphomicrobiales</taxon>
        <taxon>Nitrobacteraceae</taxon>
        <taxon>Rhodopseudomonas</taxon>
    </lineage>
</organism>
<sequence>MQALANVFHGRPRLPWFTLGLAALIGTLYALAGGAPSGLVYDRGAIEAGEVWRLVTGHLVHLDLHHLSYNLGALLALGIAYELSPFGGSRRLALHVFGFGGLAVTATLLALFPETLRYCGLSAVLNTLYAALTLGLWKETRDKIWLLALGANVAKIAWEAAFGPIFSADLVWPPHLGAHVAGLLAGCGIALAGQSRIPGKHSESLSQPAHANA</sequence>
<proteinExistence type="inferred from homology"/>
<dbReference type="Pfam" id="PF01694">
    <property type="entry name" value="Rhomboid"/>
    <property type="match status" value="1"/>
</dbReference>
<comment type="caution">
    <text evidence="10">The sequence shown here is derived from an EMBL/GenBank/DDBJ whole genome shotgun (WGS) entry which is preliminary data.</text>
</comment>
<keyword evidence="6 8" id="KW-1133">Transmembrane helix</keyword>
<feature type="transmembrane region" description="Helical" evidence="8">
    <location>
        <begin position="144"/>
        <end position="166"/>
    </location>
</feature>
<evidence type="ECO:0000256" key="1">
    <source>
        <dbReference type="ARBA" id="ARBA00004141"/>
    </source>
</evidence>
<keyword evidence="11" id="KW-1185">Reference proteome</keyword>
<dbReference type="InterPro" id="IPR035952">
    <property type="entry name" value="Rhomboid-like_sf"/>
</dbReference>
<evidence type="ECO:0000256" key="8">
    <source>
        <dbReference type="SAM" id="Phobius"/>
    </source>
</evidence>
<feature type="transmembrane region" description="Helical" evidence="8">
    <location>
        <begin position="14"/>
        <end position="32"/>
    </location>
</feature>
<evidence type="ECO:0000259" key="9">
    <source>
        <dbReference type="Pfam" id="PF01694"/>
    </source>
</evidence>
<feature type="transmembrane region" description="Helical" evidence="8">
    <location>
        <begin position="172"/>
        <end position="192"/>
    </location>
</feature>
<dbReference type="EMBL" id="JAUSUK010000002">
    <property type="protein sequence ID" value="MDQ0326689.1"/>
    <property type="molecule type" value="Genomic_DNA"/>
</dbReference>
<evidence type="ECO:0000313" key="10">
    <source>
        <dbReference type="EMBL" id="MDQ0326689.1"/>
    </source>
</evidence>
<evidence type="ECO:0000256" key="2">
    <source>
        <dbReference type="ARBA" id="ARBA00009045"/>
    </source>
</evidence>